<dbReference type="InterPro" id="IPR006248">
    <property type="entry name" value="Aconitase_mito-like"/>
</dbReference>
<dbReference type="InterPro" id="IPR015931">
    <property type="entry name" value="Acnase/IPM_dHydase_lsu_aba_1/3"/>
</dbReference>
<comment type="cofactor">
    <cofactor evidence="13">
        <name>[4Fe-4S] cluster</name>
        <dbReference type="ChEBI" id="CHEBI:49883"/>
    </cofactor>
    <text evidence="13">Binds 1 [4Fe-4S] cluster per subunit.</text>
</comment>
<evidence type="ECO:0000313" key="17">
    <source>
        <dbReference type="Proteomes" id="UP000515160"/>
    </source>
</evidence>
<comment type="pathway">
    <text evidence="3">Carbohydrate metabolism; tricarboxylic acid cycle; isocitrate from oxaloacetate: step 2/2.</text>
</comment>
<evidence type="ECO:0000256" key="11">
    <source>
        <dbReference type="ARBA" id="ARBA00023239"/>
    </source>
</evidence>
<dbReference type="FunFam" id="3.30.499.10:FF:000004">
    <property type="entry name" value="Aconitate hydratase, mitochondrial"/>
    <property type="match status" value="1"/>
</dbReference>
<evidence type="ECO:0000256" key="7">
    <source>
        <dbReference type="ARBA" id="ARBA00022946"/>
    </source>
</evidence>
<keyword evidence="5" id="KW-0816">Tricarboxylic acid cycle</keyword>
<comment type="catalytic activity">
    <reaction evidence="12 13">
        <text>citrate = D-threo-isocitrate</text>
        <dbReference type="Rhea" id="RHEA:10336"/>
        <dbReference type="ChEBI" id="CHEBI:15562"/>
        <dbReference type="ChEBI" id="CHEBI:16947"/>
        <dbReference type="EC" id="4.2.1.3"/>
    </reaction>
</comment>
<dbReference type="Gene3D" id="3.40.1060.10">
    <property type="entry name" value="Aconitase, Domain 2"/>
    <property type="match status" value="1"/>
</dbReference>
<dbReference type="InterPro" id="IPR018136">
    <property type="entry name" value="Aconitase_4Fe-4S_BS"/>
</dbReference>
<dbReference type="FunFam" id="3.20.19.10:FF:000002">
    <property type="entry name" value="Aconitate hydratase, mitochondrial"/>
    <property type="match status" value="1"/>
</dbReference>
<dbReference type="NCBIfam" id="NF005558">
    <property type="entry name" value="PRK07229.1"/>
    <property type="match status" value="1"/>
</dbReference>
<dbReference type="RefSeq" id="XP_034113801.2">
    <property type="nucleotide sequence ID" value="XM_034257910.2"/>
</dbReference>
<feature type="compositionally biased region" description="Basic and acidic residues" evidence="14">
    <location>
        <begin position="528"/>
        <end position="540"/>
    </location>
</feature>
<gene>
    <name evidence="18" type="primary">LOC117574206</name>
</gene>
<dbReference type="Pfam" id="PF00694">
    <property type="entry name" value="Aconitase_C"/>
    <property type="match status" value="1"/>
</dbReference>
<dbReference type="InterPro" id="IPR015928">
    <property type="entry name" value="Aconitase/3IPM_dehydase_swvl"/>
</dbReference>
<dbReference type="InterPro" id="IPR000573">
    <property type="entry name" value="AconitaseA/IPMdHydase_ssu_swvl"/>
</dbReference>
<name>A0A6P8XC25_DROAB</name>
<dbReference type="AlphaFoldDB" id="A0A6P8XC25"/>
<evidence type="ECO:0000259" key="16">
    <source>
        <dbReference type="Pfam" id="PF00694"/>
    </source>
</evidence>
<evidence type="ECO:0000256" key="3">
    <source>
        <dbReference type="ARBA" id="ARBA00004717"/>
    </source>
</evidence>
<evidence type="ECO:0000256" key="2">
    <source>
        <dbReference type="ARBA" id="ARBA00004173"/>
    </source>
</evidence>
<keyword evidence="9 13" id="KW-0411">Iron-sulfur</keyword>
<dbReference type="FunFam" id="3.30.499.10:FF:000003">
    <property type="entry name" value="Aconitate hydratase, mitochondrial"/>
    <property type="match status" value="1"/>
</dbReference>
<comment type="subcellular location">
    <subcellularLocation>
        <location evidence="2 13">Mitochondrion</location>
    </subcellularLocation>
</comment>
<dbReference type="GO" id="GO:0006099">
    <property type="term" value="P:tricarboxylic acid cycle"/>
    <property type="evidence" value="ECO:0007669"/>
    <property type="project" value="UniProtKB-UniPathway"/>
</dbReference>
<evidence type="ECO:0000256" key="4">
    <source>
        <dbReference type="ARBA" id="ARBA00007185"/>
    </source>
</evidence>
<dbReference type="FunFam" id="3.40.1060.10:FF:000001">
    <property type="entry name" value="Aconitate hydratase, mitochondrial"/>
    <property type="match status" value="1"/>
</dbReference>
<dbReference type="NCBIfam" id="TIGR01340">
    <property type="entry name" value="aconitase_mito"/>
    <property type="match status" value="1"/>
</dbReference>
<feature type="domain" description="Aconitase A/isopropylmalate dehydratase small subunit swivel" evidence="16">
    <location>
        <begin position="591"/>
        <end position="718"/>
    </location>
</feature>
<sequence length="790" mass="86286">MSKKIISQTAERVRRLCRKAVKPLMSPWNMSMSSKASGVEMCRLEKGNPLPYRLLSQKLECIKKRLDGPLTLSEKVLYSHIEDPSGQEIERGKSYLLLRPDRVALQDATAQMALMQFISSGLSKVAVPSTVHCDHLIEAQKCGELDLKRAIDMNKEVYDFLASACAKYGLGFWKPGSGIIHQIILENYAFPGLLMIGTDSHTPNGGGLGGLCVGVGGADAVDVMAGMPWELKCPKVIGVNLTGKISGWTSPKDVILKVAEILTVKGGTGAIIEYHGKGCESISCTGMATICNMGAEIGATTSVFPFNERMIRYLCATGRGAIAEEAQKFKKLLVPDEGCKYDQVIDIDLDKLEPLVNGPYTPDLAHPISKLGENSEKNGYPMEIKVGLIGSCTNSSYEDMGRCASIAQDAIDHGLKTKIPFNVTPGSEQVRATIERDGILEVFNKFGGTVLANACGPCIGQWDRKDVKMGEKNTIVTSYNRNFTGRNDANPATHCFVTSPEMVTALSIVGCLSFNPLKDELTDSKGKKFKLKEPKGEELPAKGFDPGQNTYSPPPKDTRSSKVVVDPKSDRLQLLQPFEKWDGKDLTDLTVLIKVKGKCTTDHISAAGPWLKYRGHLDNISNNMFIGAVNAENNEMNKVKNQRSNDWGTVPDVARDYKANKIKWVAVGEENYGEGSSREHAALEPRHLGGVAIIVKSFARIHETNLKKQGLLALTFANASDYDKIQPNSKLSLLNLAKLTPGEPVECEIKTGGSSEKIKLNHSFNAEQIEWFKAGSALNRMKETLAKSKK</sequence>
<evidence type="ECO:0000256" key="12">
    <source>
        <dbReference type="ARBA" id="ARBA00023501"/>
    </source>
</evidence>
<dbReference type="PANTHER" id="PTHR43160">
    <property type="entry name" value="ACONITATE HYDRATASE B"/>
    <property type="match status" value="1"/>
</dbReference>
<dbReference type="SUPFAM" id="SSF52016">
    <property type="entry name" value="LeuD/IlvD-like"/>
    <property type="match status" value="1"/>
</dbReference>
<dbReference type="GO" id="GO:0046872">
    <property type="term" value="F:metal ion binding"/>
    <property type="evidence" value="ECO:0007669"/>
    <property type="project" value="UniProtKB-UniRule"/>
</dbReference>
<evidence type="ECO:0000256" key="1">
    <source>
        <dbReference type="ARBA" id="ARBA00003113"/>
    </source>
</evidence>
<accession>A0A6P8XC25</accession>
<feature type="domain" description="Aconitase/3-isopropylmalate dehydratase large subunit alpha/beta/alpha" evidence="15">
    <location>
        <begin position="74"/>
        <end position="510"/>
    </location>
</feature>
<keyword evidence="7 13" id="KW-0809">Transit peptide</keyword>
<dbReference type="PROSITE" id="PS01244">
    <property type="entry name" value="ACONITASE_2"/>
    <property type="match status" value="1"/>
</dbReference>
<keyword evidence="8 13" id="KW-0408">Iron</keyword>
<dbReference type="OrthoDB" id="2224430at2759"/>
<dbReference type="GO" id="GO:0051539">
    <property type="term" value="F:4 iron, 4 sulfur cluster binding"/>
    <property type="evidence" value="ECO:0007669"/>
    <property type="project" value="UniProtKB-UniRule"/>
</dbReference>
<dbReference type="PROSITE" id="PS00450">
    <property type="entry name" value="ACONITASE_1"/>
    <property type="match status" value="1"/>
</dbReference>
<organism evidence="17 18">
    <name type="scientific">Drosophila albomicans</name>
    <name type="common">Fruit fly</name>
    <dbReference type="NCBI Taxonomy" id="7291"/>
    <lineage>
        <taxon>Eukaryota</taxon>
        <taxon>Metazoa</taxon>
        <taxon>Ecdysozoa</taxon>
        <taxon>Arthropoda</taxon>
        <taxon>Hexapoda</taxon>
        <taxon>Insecta</taxon>
        <taxon>Pterygota</taxon>
        <taxon>Neoptera</taxon>
        <taxon>Endopterygota</taxon>
        <taxon>Diptera</taxon>
        <taxon>Brachycera</taxon>
        <taxon>Muscomorpha</taxon>
        <taxon>Ephydroidea</taxon>
        <taxon>Drosophilidae</taxon>
        <taxon>Drosophila</taxon>
    </lineage>
</organism>
<evidence type="ECO:0000313" key="18">
    <source>
        <dbReference type="RefSeq" id="XP_034113801.2"/>
    </source>
</evidence>
<protein>
    <recommendedName>
        <fullName evidence="13">Aconitate hydratase, mitochondrial</fullName>
        <shortName evidence="13">Aconitase</shortName>
        <ecNumber evidence="13">4.2.1.3</ecNumber>
    </recommendedName>
</protein>
<dbReference type="UniPathway" id="UPA00223">
    <property type="reaction ID" value="UER00718"/>
</dbReference>
<proteinExistence type="inferred from homology"/>
<dbReference type="CDD" id="cd01584">
    <property type="entry name" value="AcnA_Mitochondrial"/>
    <property type="match status" value="1"/>
</dbReference>
<keyword evidence="10 13" id="KW-0496">Mitochondrion</keyword>
<keyword evidence="17" id="KW-1185">Reference proteome</keyword>
<evidence type="ECO:0000259" key="15">
    <source>
        <dbReference type="Pfam" id="PF00330"/>
    </source>
</evidence>
<dbReference type="EC" id="4.2.1.3" evidence="13"/>
<dbReference type="PRINTS" id="PR00415">
    <property type="entry name" value="ACONITASE"/>
</dbReference>
<reference evidence="18" key="1">
    <citation type="submission" date="2025-08" db="UniProtKB">
        <authorList>
            <consortium name="RefSeq"/>
        </authorList>
    </citation>
    <scope>IDENTIFICATION</scope>
    <source>
        <strain evidence="18">15112-1751.03</strain>
        <tissue evidence="18">Whole Adult</tissue>
    </source>
</reference>
<dbReference type="SUPFAM" id="SSF53732">
    <property type="entry name" value="Aconitase iron-sulfur domain"/>
    <property type="match status" value="1"/>
</dbReference>
<dbReference type="InterPro" id="IPR050926">
    <property type="entry name" value="Aconitase/IPM_isomerase"/>
</dbReference>
<evidence type="ECO:0000256" key="9">
    <source>
        <dbReference type="ARBA" id="ARBA00023014"/>
    </source>
</evidence>
<dbReference type="InterPro" id="IPR015932">
    <property type="entry name" value="Aconitase_dom2"/>
</dbReference>
<dbReference type="InterPro" id="IPR036008">
    <property type="entry name" value="Aconitase_4Fe-4S_dom"/>
</dbReference>
<evidence type="ECO:0000256" key="14">
    <source>
        <dbReference type="SAM" id="MobiDB-lite"/>
    </source>
</evidence>
<keyword evidence="11 13" id="KW-0456">Lyase</keyword>
<dbReference type="GeneID" id="117574206"/>
<dbReference type="GO" id="GO:0005739">
    <property type="term" value="C:mitochondrion"/>
    <property type="evidence" value="ECO:0007669"/>
    <property type="project" value="UniProtKB-SubCell"/>
</dbReference>
<comment type="similarity">
    <text evidence="4 13">Belongs to the aconitase/IPM isomerase family.</text>
</comment>
<dbReference type="Proteomes" id="UP000515160">
    <property type="component" value="Chromosome 2R"/>
</dbReference>
<evidence type="ECO:0000256" key="13">
    <source>
        <dbReference type="RuleBase" id="RU362107"/>
    </source>
</evidence>
<evidence type="ECO:0000256" key="6">
    <source>
        <dbReference type="ARBA" id="ARBA00022723"/>
    </source>
</evidence>
<dbReference type="InterPro" id="IPR001030">
    <property type="entry name" value="Acoase/IPM_deHydtase_lsu_aba"/>
</dbReference>
<evidence type="ECO:0000256" key="10">
    <source>
        <dbReference type="ARBA" id="ARBA00023128"/>
    </source>
</evidence>
<feature type="region of interest" description="Disordered" evidence="14">
    <location>
        <begin position="528"/>
        <end position="562"/>
    </location>
</feature>
<evidence type="ECO:0000256" key="8">
    <source>
        <dbReference type="ARBA" id="ARBA00023004"/>
    </source>
</evidence>
<dbReference type="GO" id="GO:0003994">
    <property type="term" value="F:aconitate hydratase activity"/>
    <property type="evidence" value="ECO:0007669"/>
    <property type="project" value="UniProtKB-EC"/>
</dbReference>
<dbReference type="GO" id="GO:0005829">
    <property type="term" value="C:cytosol"/>
    <property type="evidence" value="ECO:0007669"/>
    <property type="project" value="TreeGrafter"/>
</dbReference>
<dbReference type="Gene3D" id="3.20.19.10">
    <property type="entry name" value="Aconitase, domain 4"/>
    <property type="match status" value="1"/>
</dbReference>
<evidence type="ECO:0000256" key="5">
    <source>
        <dbReference type="ARBA" id="ARBA00022532"/>
    </source>
</evidence>
<dbReference type="Gene3D" id="3.30.499.10">
    <property type="entry name" value="Aconitase, domain 3"/>
    <property type="match status" value="2"/>
</dbReference>
<keyword evidence="6 13" id="KW-0479">Metal-binding</keyword>
<comment type="function">
    <text evidence="1">Catalyzes the isomerization of citrate to isocitrate via cis-aconitate.</text>
</comment>
<dbReference type="PANTHER" id="PTHR43160:SF3">
    <property type="entry name" value="ACONITATE HYDRATASE, MITOCHONDRIAL"/>
    <property type="match status" value="1"/>
</dbReference>
<dbReference type="Pfam" id="PF00330">
    <property type="entry name" value="Aconitase"/>
    <property type="match status" value="1"/>
</dbReference>